<evidence type="ECO:0000313" key="1">
    <source>
        <dbReference type="EMBL" id="VEL14781.1"/>
    </source>
</evidence>
<keyword evidence="2" id="KW-1185">Reference proteome</keyword>
<reference evidence="1" key="1">
    <citation type="submission" date="2018-11" db="EMBL/GenBank/DDBJ databases">
        <authorList>
            <consortium name="Pathogen Informatics"/>
        </authorList>
    </citation>
    <scope>NUCLEOTIDE SEQUENCE</scope>
</reference>
<accession>A0A3S5AEZ8</accession>
<dbReference type="AlphaFoldDB" id="A0A3S5AEZ8"/>
<dbReference type="Proteomes" id="UP000784294">
    <property type="component" value="Unassembled WGS sequence"/>
</dbReference>
<protein>
    <submittedName>
        <fullName evidence="1">Uncharacterized protein</fullName>
    </submittedName>
</protein>
<proteinExistence type="predicted"/>
<dbReference type="EMBL" id="CAAALY010022335">
    <property type="protein sequence ID" value="VEL14781.1"/>
    <property type="molecule type" value="Genomic_DNA"/>
</dbReference>
<name>A0A3S5AEZ8_9PLAT</name>
<evidence type="ECO:0000313" key="2">
    <source>
        <dbReference type="Proteomes" id="UP000784294"/>
    </source>
</evidence>
<comment type="caution">
    <text evidence="1">The sequence shown here is derived from an EMBL/GenBank/DDBJ whole genome shotgun (WGS) entry which is preliminary data.</text>
</comment>
<organism evidence="1 2">
    <name type="scientific">Protopolystoma xenopodis</name>
    <dbReference type="NCBI Taxonomy" id="117903"/>
    <lineage>
        <taxon>Eukaryota</taxon>
        <taxon>Metazoa</taxon>
        <taxon>Spiralia</taxon>
        <taxon>Lophotrochozoa</taxon>
        <taxon>Platyhelminthes</taxon>
        <taxon>Monogenea</taxon>
        <taxon>Polyopisthocotylea</taxon>
        <taxon>Polystomatidea</taxon>
        <taxon>Polystomatidae</taxon>
        <taxon>Protopolystoma</taxon>
    </lineage>
</organism>
<gene>
    <name evidence="1" type="ORF">PXEA_LOCUS8221</name>
</gene>
<sequence length="73" mass="8110">MRRPDVDSKSVEEGSFLLVHINDDKFVGGLYFRFEAGIAQSSCPRMFSRISHKTGSWREAAARSGQEAGVTTM</sequence>